<dbReference type="PANTHER" id="PTHR43792">
    <property type="entry name" value="GNAT FAMILY, PUTATIVE (AFU_ORTHOLOGUE AFUA_3G00765)-RELATED-RELATED"/>
    <property type="match status" value="1"/>
</dbReference>
<comment type="similarity">
    <text evidence="3">Belongs to the acetyltransferase family. RimJ subfamily.</text>
</comment>
<dbReference type="InterPro" id="IPR016181">
    <property type="entry name" value="Acyl_CoA_acyltransferase"/>
</dbReference>
<proteinExistence type="inferred from homology"/>
<organism evidence="5 6">
    <name type="scientific">Beutenbergia cavernae (strain ATCC BAA-8 / DSM 12333 / CCUG 43141 / JCM 11478 / NBRC 16432 / NCIMB 13614 / HKI 0122)</name>
    <dbReference type="NCBI Taxonomy" id="471853"/>
    <lineage>
        <taxon>Bacteria</taxon>
        <taxon>Bacillati</taxon>
        <taxon>Actinomycetota</taxon>
        <taxon>Actinomycetes</taxon>
        <taxon>Micrococcales</taxon>
        <taxon>Beutenbergiaceae</taxon>
        <taxon>Beutenbergia</taxon>
    </lineage>
</organism>
<keyword evidence="2" id="KW-0012">Acyltransferase</keyword>
<dbReference type="RefSeq" id="WP_015883988.1">
    <property type="nucleotide sequence ID" value="NC_012669.1"/>
</dbReference>
<dbReference type="Proteomes" id="UP000007962">
    <property type="component" value="Chromosome"/>
</dbReference>
<dbReference type="Gene3D" id="3.40.630.30">
    <property type="match status" value="1"/>
</dbReference>
<keyword evidence="6" id="KW-1185">Reference proteome</keyword>
<dbReference type="AlphaFoldDB" id="C5C2Q7"/>
<keyword evidence="1 5" id="KW-0808">Transferase</keyword>
<dbReference type="InterPro" id="IPR000182">
    <property type="entry name" value="GNAT_dom"/>
</dbReference>
<dbReference type="Pfam" id="PF13302">
    <property type="entry name" value="Acetyltransf_3"/>
    <property type="match status" value="1"/>
</dbReference>
<dbReference type="InterPro" id="IPR051531">
    <property type="entry name" value="N-acetyltransferase"/>
</dbReference>
<reference evidence="5 6" key="1">
    <citation type="journal article" date="2009" name="Stand. Genomic Sci.">
        <title>Complete genome sequence of Beutenbergia cavernae type strain (HKI 0122).</title>
        <authorList>
            <person name="Land M."/>
            <person name="Pukall R."/>
            <person name="Abt B."/>
            <person name="Goker M."/>
            <person name="Rohde M."/>
            <person name="Glavina Del Rio T."/>
            <person name="Tice H."/>
            <person name="Copeland A."/>
            <person name="Cheng J.F."/>
            <person name="Lucas S."/>
            <person name="Chen F."/>
            <person name="Nolan M."/>
            <person name="Bruce D."/>
            <person name="Goodwin L."/>
            <person name="Pitluck S."/>
            <person name="Ivanova N."/>
            <person name="Mavromatis K."/>
            <person name="Ovchinnikova G."/>
            <person name="Pati A."/>
            <person name="Chen A."/>
            <person name="Palaniappan K."/>
            <person name="Hauser L."/>
            <person name="Chang Y.J."/>
            <person name="Jefferies C.C."/>
            <person name="Saunders E."/>
            <person name="Brettin T."/>
            <person name="Detter J.C."/>
            <person name="Han C."/>
            <person name="Chain P."/>
            <person name="Bristow J."/>
            <person name="Eisen J.A."/>
            <person name="Markowitz V."/>
            <person name="Hugenholtz P."/>
            <person name="Kyrpides N.C."/>
            <person name="Klenk H.P."/>
            <person name="Lapidus A."/>
        </authorList>
    </citation>
    <scope>NUCLEOTIDE SEQUENCE [LARGE SCALE GENOMIC DNA]</scope>
    <source>
        <strain evidence="6">ATCC BAA-8 / DSM 12333 / NBRC 16432</strain>
    </source>
</reference>
<dbReference type="GO" id="GO:0008999">
    <property type="term" value="F:protein-N-terminal-alanine acetyltransferase activity"/>
    <property type="evidence" value="ECO:0007669"/>
    <property type="project" value="TreeGrafter"/>
</dbReference>
<dbReference type="PANTHER" id="PTHR43792:SF8">
    <property type="entry name" value="[RIBOSOMAL PROTEIN US5]-ALANINE N-ACETYLTRANSFERASE"/>
    <property type="match status" value="1"/>
</dbReference>
<sequence>MILDTERQGVVLRRLTRADAGTYTDLMQANEAHLTSRGDFRDQVSADAGQYAEQFGAGGPALAFGIVEAGRLVGAVELVPVDPPRYGLGYWLAADATGRGLATIAVRTIVGYAGASLGASDVYAGVTHGNEASAAVLRRAGFVAVQRFDTYTRFHSATGAPASSGGGTTKPRSE</sequence>
<gene>
    <name evidence="5" type="ordered locus">Bcav_3509</name>
</gene>
<evidence type="ECO:0000256" key="3">
    <source>
        <dbReference type="ARBA" id="ARBA00038502"/>
    </source>
</evidence>
<evidence type="ECO:0000259" key="4">
    <source>
        <dbReference type="PROSITE" id="PS51186"/>
    </source>
</evidence>
<dbReference type="EMBL" id="CP001618">
    <property type="protein sequence ID" value="ACQ81751.1"/>
    <property type="molecule type" value="Genomic_DNA"/>
</dbReference>
<evidence type="ECO:0000313" key="6">
    <source>
        <dbReference type="Proteomes" id="UP000007962"/>
    </source>
</evidence>
<feature type="domain" description="N-acetyltransferase" evidence="4">
    <location>
        <begin position="10"/>
        <end position="161"/>
    </location>
</feature>
<name>C5C2Q7_BEUC1</name>
<dbReference type="KEGG" id="bcv:Bcav_3509"/>
<dbReference type="eggNOG" id="COG1670">
    <property type="taxonomic scope" value="Bacteria"/>
</dbReference>
<evidence type="ECO:0000256" key="1">
    <source>
        <dbReference type="ARBA" id="ARBA00022679"/>
    </source>
</evidence>
<accession>C5C2Q7</accession>
<dbReference type="PROSITE" id="PS51186">
    <property type="entry name" value="GNAT"/>
    <property type="match status" value="1"/>
</dbReference>
<protein>
    <submittedName>
        <fullName evidence="5">GCN5-related protein N-acetyltransferase</fullName>
    </submittedName>
</protein>
<evidence type="ECO:0000256" key="2">
    <source>
        <dbReference type="ARBA" id="ARBA00023315"/>
    </source>
</evidence>
<dbReference type="GO" id="GO:0005737">
    <property type="term" value="C:cytoplasm"/>
    <property type="evidence" value="ECO:0007669"/>
    <property type="project" value="TreeGrafter"/>
</dbReference>
<evidence type="ECO:0000313" key="5">
    <source>
        <dbReference type="EMBL" id="ACQ81751.1"/>
    </source>
</evidence>
<dbReference type="HOGENOM" id="CLU_1537108_0_0_11"/>
<dbReference type="SUPFAM" id="SSF55729">
    <property type="entry name" value="Acyl-CoA N-acyltransferases (Nat)"/>
    <property type="match status" value="1"/>
</dbReference>